<keyword evidence="6" id="KW-0645">Protease</keyword>
<keyword evidence="6" id="KW-0378">Hydrolase</keyword>
<feature type="chain" id="PRO_5045871703" evidence="4">
    <location>
        <begin position="18"/>
        <end position="595"/>
    </location>
</feature>
<dbReference type="Gene3D" id="3.40.630.10">
    <property type="entry name" value="Zn peptidases"/>
    <property type="match status" value="1"/>
</dbReference>
<evidence type="ECO:0000256" key="3">
    <source>
        <dbReference type="PROSITE-ProRule" id="PRU01379"/>
    </source>
</evidence>
<evidence type="ECO:0000313" key="7">
    <source>
        <dbReference type="Proteomes" id="UP000076609"/>
    </source>
</evidence>
<sequence>MRILILAAALLASTATAQTPLEAPLPPVRPWHGASEKLVAKPADPWITPAEASGFVTTPDYAATRAWIDKLVAASPLLSIETFGKSPQGRDLYAVRAHKPVVGGPATPKPVVLVQAGIHSGEIEGKDAGLMLLRDIALRGKDRLLDKVDLVFVPIYNVDGHERSSPFNRPNQRGPKDMGWRTTAQNLNLNRDYLKADAPETQAMIGLIRRVDPILYLDLHVTDGIDHRYDVTYAFSGWRGYYARSAAIGRFLDTRLRPAMDAALKRNGHIPGYYVSTLDNREPEMGMTQDVDTPRFSTGYGDVAHIPTVLVETHSLKPYRQRVLGTYVFVEESLRLAGERVGELRAAIDADRAARPTTVTTSWKQTPEPIYSVDFLGLAHDTYRSPASGRDELRWLPKPVTFKMPVYGSNPDKTVTLPRAWWVPATLPHVIDLLKLHGVTIEPIAAPRTLDLDMARATDPKLGRANEGHIPLEATIVHERRRETMPVGSVRVPADQPLGLLAAFLLEPESEDGVLAWNLAPGMLQRTEYIEGYAIAPLADRMLANAPKLKAEFDAKVAADPAFAADPTARLQWFYARTPYYDERFLLYPIGREVN</sequence>
<dbReference type="SMART" id="SM00631">
    <property type="entry name" value="Zn_pept"/>
    <property type="match status" value="1"/>
</dbReference>
<evidence type="ECO:0000256" key="2">
    <source>
        <dbReference type="ARBA" id="ARBA00005988"/>
    </source>
</evidence>
<evidence type="ECO:0000313" key="6">
    <source>
        <dbReference type="EMBL" id="KZE15874.1"/>
    </source>
</evidence>
<evidence type="ECO:0000256" key="4">
    <source>
        <dbReference type="SAM" id="SignalP"/>
    </source>
</evidence>
<keyword evidence="7" id="KW-1185">Reference proteome</keyword>
<dbReference type="RefSeq" id="WP_066689687.1">
    <property type="nucleotide sequence ID" value="NZ_LQQO01000011.1"/>
</dbReference>
<evidence type="ECO:0000259" key="5">
    <source>
        <dbReference type="PROSITE" id="PS52035"/>
    </source>
</evidence>
<comment type="similarity">
    <text evidence="2 3">Belongs to the peptidase M14 family.</text>
</comment>
<organism evidence="6 7">
    <name type="scientific">Sphingomonas hankookensis</name>
    <dbReference type="NCBI Taxonomy" id="563996"/>
    <lineage>
        <taxon>Bacteria</taxon>
        <taxon>Pseudomonadati</taxon>
        <taxon>Pseudomonadota</taxon>
        <taxon>Alphaproteobacteria</taxon>
        <taxon>Sphingomonadales</taxon>
        <taxon>Sphingomonadaceae</taxon>
        <taxon>Sphingomonas</taxon>
    </lineage>
</organism>
<keyword evidence="4" id="KW-0732">Signal</keyword>
<dbReference type="EMBL" id="LQQO01000011">
    <property type="protein sequence ID" value="KZE15874.1"/>
    <property type="molecule type" value="Genomic_DNA"/>
</dbReference>
<dbReference type="Proteomes" id="UP000076609">
    <property type="component" value="Unassembled WGS sequence"/>
</dbReference>
<dbReference type="SUPFAM" id="SSF53187">
    <property type="entry name" value="Zn-dependent exopeptidases"/>
    <property type="match status" value="1"/>
</dbReference>
<accession>A0ABR5YEI7</accession>
<feature type="signal peptide" evidence="4">
    <location>
        <begin position="1"/>
        <end position="17"/>
    </location>
</feature>
<reference evidence="7" key="1">
    <citation type="submission" date="2016-01" db="EMBL/GenBank/DDBJ databases">
        <title>Draft genome of Chromobacterium sp. F49.</title>
        <authorList>
            <person name="Hong K.W."/>
        </authorList>
    </citation>
    <scope>NUCLEOTIDE SEQUENCE [LARGE SCALE GENOMIC DNA]</scope>
    <source>
        <strain evidence="7">CN3</strain>
    </source>
</reference>
<protein>
    <submittedName>
        <fullName evidence="6">Carboxypeptidase</fullName>
    </submittedName>
</protein>
<dbReference type="PANTHER" id="PTHR11705">
    <property type="entry name" value="PROTEASE FAMILY M14 CARBOXYPEPTIDASE A,B"/>
    <property type="match status" value="1"/>
</dbReference>
<comment type="cofactor">
    <cofactor evidence="1">
        <name>Zn(2+)</name>
        <dbReference type="ChEBI" id="CHEBI:29105"/>
    </cofactor>
</comment>
<feature type="domain" description="Peptidase M14" evidence="5">
    <location>
        <begin position="57"/>
        <end position="334"/>
    </location>
</feature>
<dbReference type="InterPro" id="IPR000834">
    <property type="entry name" value="Peptidase_M14"/>
</dbReference>
<evidence type="ECO:0000256" key="1">
    <source>
        <dbReference type="ARBA" id="ARBA00001947"/>
    </source>
</evidence>
<feature type="active site" description="Proton donor/acceptor" evidence="3">
    <location>
        <position position="312"/>
    </location>
</feature>
<dbReference type="GO" id="GO:0004180">
    <property type="term" value="F:carboxypeptidase activity"/>
    <property type="evidence" value="ECO:0007669"/>
    <property type="project" value="UniProtKB-KW"/>
</dbReference>
<dbReference type="Pfam" id="PF00246">
    <property type="entry name" value="Peptidase_M14"/>
    <property type="match status" value="1"/>
</dbReference>
<name>A0ABR5YEI7_9SPHN</name>
<dbReference type="CDD" id="cd06241">
    <property type="entry name" value="M14-like"/>
    <property type="match status" value="1"/>
</dbReference>
<gene>
    <name evidence="6" type="ORF">AVT10_13645</name>
</gene>
<dbReference type="PANTHER" id="PTHR11705:SF145">
    <property type="entry name" value="PEPTIDASE M14 CARBOXYPEPTIDASE A DOMAIN-CONTAINING PROTEIN"/>
    <property type="match status" value="1"/>
</dbReference>
<keyword evidence="6" id="KW-0121">Carboxypeptidase</keyword>
<dbReference type="PROSITE" id="PS52035">
    <property type="entry name" value="PEPTIDASE_M14"/>
    <property type="match status" value="1"/>
</dbReference>
<comment type="caution">
    <text evidence="6">The sequence shown here is derived from an EMBL/GenBank/DDBJ whole genome shotgun (WGS) entry which is preliminary data.</text>
</comment>
<proteinExistence type="inferred from homology"/>